<reference evidence="4" key="2">
    <citation type="submission" date="2021-12" db="EMBL/GenBank/DDBJ databases">
        <authorList>
            <person name="Lv X."/>
        </authorList>
    </citation>
    <scope>NUCLEOTIDE SEQUENCE</scope>
    <source>
        <strain evidence="4">HF2106</strain>
    </source>
</reference>
<accession>A0AA92TVD6</accession>
<evidence type="ECO:0000313" key="6">
    <source>
        <dbReference type="Proteomes" id="UP000283785"/>
    </source>
</evidence>
<dbReference type="Proteomes" id="UP000283785">
    <property type="component" value="Unassembled WGS sequence"/>
</dbReference>
<sequence>MGFLADKTVFSPLTKEILEESISFSCGNEDLDGFFHNDAVSYADNLFGKSYCYYLEESKADIVCAFTVSNASIFTKYLPNARKKKVGKHVPHIKQDLIYPAVLIGRLGISTKFQHLHIGTEVMDFIKSWFVEPYNKTGCRYLVVDAYNEDVPLAFYKKNGFDFMFSTEEQEKSYRGIVSDKPLKTRLMYFDLILIK</sequence>
<evidence type="ECO:0000313" key="4">
    <source>
        <dbReference type="EMBL" id="MCE4123394.1"/>
    </source>
</evidence>
<gene>
    <name evidence="5" type="ORF">DWV76_15735</name>
    <name evidence="4" type="ORF">LYY06_14295</name>
</gene>
<dbReference type="EMBL" id="QSAG01000056">
    <property type="protein sequence ID" value="RGW39425.1"/>
    <property type="molecule type" value="Genomic_DNA"/>
</dbReference>
<dbReference type="RefSeq" id="WP_118066819.1">
    <property type="nucleotide sequence ID" value="NZ_JAJTVO010000034.1"/>
</dbReference>
<comment type="caution">
    <text evidence="5">The sequence shown here is derived from an EMBL/GenBank/DDBJ whole genome shotgun (WGS) entry which is preliminary data.</text>
</comment>
<dbReference type="AlphaFoldDB" id="A0AA92TVD6"/>
<dbReference type="InterPro" id="IPR016181">
    <property type="entry name" value="Acyl_CoA_acyltransferase"/>
</dbReference>
<dbReference type="EMBL" id="JAJTVO010000034">
    <property type="protein sequence ID" value="MCE4123394.1"/>
    <property type="molecule type" value="Genomic_DNA"/>
</dbReference>
<evidence type="ECO:0000256" key="1">
    <source>
        <dbReference type="ARBA" id="ARBA00022649"/>
    </source>
</evidence>
<proteinExistence type="predicted"/>
<evidence type="ECO:0000256" key="3">
    <source>
        <dbReference type="ARBA" id="ARBA00023315"/>
    </source>
</evidence>
<evidence type="ECO:0000313" key="5">
    <source>
        <dbReference type="EMBL" id="RGW39425.1"/>
    </source>
</evidence>
<reference evidence="5 6" key="1">
    <citation type="submission" date="2018-08" db="EMBL/GenBank/DDBJ databases">
        <title>A genome reference for cultivated species of the human gut microbiota.</title>
        <authorList>
            <person name="Zou Y."/>
            <person name="Xue W."/>
            <person name="Luo G."/>
        </authorList>
    </citation>
    <scope>NUCLEOTIDE SEQUENCE [LARGE SCALE GENOMIC DNA]</scope>
    <source>
        <strain evidence="5 6">AF12-50</strain>
    </source>
</reference>
<dbReference type="Gene3D" id="3.40.630.30">
    <property type="match status" value="1"/>
</dbReference>
<protein>
    <submittedName>
        <fullName evidence="4 5">N-acetyltransferase</fullName>
    </submittedName>
</protein>
<dbReference type="PANTHER" id="PTHR36449">
    <property type="entry name" value="ACETYLTRANSFERASE-RELATED"/>
    <property type="match status" value="1"/>
</dbReference>
<dbReference type="SUPFAM" id="SSF55729">
    <property type="entry name" value="Acyl-CoA N-acyltransferases (Nat)"/>
    <property type="match status" value="1"/>
</dbReference>
<evidence type="ECO:0000256" key="2">
    <source>
        <dbReference type="ARBA" id="ARBA00022679"/>
    </source>
</evidence>
<organism evidence="5 6">
    <name type="scientific">Segatella copri</name>
    <dbReference type="NCBI Taxonomy" id="165179"/>
    <lineage>
        <taxon>Bacteria</taxon>
        <taxon>Pseudomonadati</taxon>
        <taxon>Bacteroidota</taxon>
        <taxon>Bacteroidia</taxon>
        <taxon>Bacteroidales</taxon>
        <taxon>Prevotellaceae</taxon>
        <taxon>Segatella</taxon>
    </lineage>
</organism>
<keyword evidence="1" id="KW-1277">Toxin-antitoxin system</keyword>
<name>A0AA92TVD6_9BACT</name>
<dbReference type="Proteomes" id="UP001200307">
    <property type="component" value="Unassembled WGS sequence"/>
</dbReference>
<dbReference type="GO" id="GO:0016746">
    <property type="term" value="F:acyltransferase activity"/>
    <property type="evidence" value="ECO:0007669"/>
    <property type="project" value="UniProtKB-KW"/>
</dbReference>
<keyword evidence="2" id="KW-0808">Transferase</keyword>
<dbReference type="PANTHER" id="PTHR36449:SF1">
    <property type="entry name" value="ACETYLTRANSFERASE"/>
    <property type="match status" value="1"/>
</dbReference>
<keyword evidence="3" id="KW-0012">Acyltransferase</keyword>